<evidence type="ECO:0000313" key="3">
    <source>
        <dbReference type="EMBL" id="SDK20828.1"/>
    </source>
</evidence>
<dbReference type="Pfam" id="PF03009">
    <property type="entry name" value="GDPD"/>
    <property type="match status" value="1"/>
</dbReference>
<name>A0A1G9A0E2_9BACL</name>
<evidence type="ECO:0000313" key="4">
    <source>
        <dbReference type="Proteomes" id="UP000199008"/>
    </source>
</evidence>
<evidence type="ECO:0000259" key="2">
    <source>
        <dbReference type="PROSITE" id="PS51704"/>
    </source>
</evidence>
<dbReference type="PANTHER" id="PTHR46211:SF1">
    <property type="entry name" value="GLYCEROPHOSPHODIESTER PHOSPHODIESTERASE, CYTOPLASMIC"/>
    <property type="match status" value="1"/>
</dbReference>
<dbReference type="Gene3D" id="3.20.20.190">
    <property type="entry name" value="Phosphatidylinositol (PI) phosphodiesterase"/>
    <property type="match status" value="1"/>
</dbReference>
<protein>
    <submittedName>
        <fullName evidence="3">Glycerophosphoryl diester phosphodiesterase</fullName>
    </submittedName>
</protein>
<dbReference type="GO" id="GO:0006629">
    <property type="term" value="P:lipid metabolic process"/>
    <property type="evidence" value="ECO:0007669"/>
    <property type="project" value="InterPro"/>
</dbReference>
<keyword evidence="1" id="KW-0472">Membrane</keyword>
<dbReference type="EMBL" id="FNFY01000001">
    <property type="protein sequence ID" value="SDK20828.1"/>
    <property type="molecule type" value="Genomic_DNA"/>
</dbReference>
<keyword evidence="1" id="KW-1133">Transmembrane helix</keyword>
<keyword evidence="1" id="KW-0812">Transmembrane</keyword>
<dbReference type="GO" id="GO:0008081">
    <property type="term" value="F:phosphoric diester hydrolase activity"/>
    <property type="evidence" value="ECO:0007669"/>
    <property type="project" value="InterPro"/>
</dbReference>
<dbReference type="PANTHER" id="PTHR46211">
    <property type="entry name" value="GLYCEROPHOSPHORYL DIESTER PHOSPHODIESTERASE"/>
    <property type="match status" value="1"/>
</dbReference>
<evidence type="ECO:0000256" key="1">
    <source>
        <dbReference type="SAM" id="Phobius"/>
    </source>
</evidence>
<accession>A0A1G9A0E2</accession>
<sequence length="306" mass="34774">MRKCIKGILTTIGVAGGIVGGLWIGTKLTSETKVQHIKPYFKRRSPYILAHRGGMALAPEHTKLAFDKSSEFNVEGFEIDIRLTKDEEIVVMHDAYVDRTSNGAGRVSSMTLAELKELDFGHHFRDVEGNTPFRGHDDAKILTLKELLENYPDKLVNIDIKDKPETYEGSLMPTVLYRLIKELGAEDRVLVTSFHDSQINRFRLYSGDEIALGAGEEQVTKAYFSFKTGFKHLYQPNADTFQIPVNIKGYPLDNEKFIAFLQNMNVAVGYWVINDMDKMDELIQKGAHTIVTDFPDISHHLMKQRY</sequence>
<organism evidence="3 4">
    <name type="scientific">Lacicoccus qingdaonensis</name>
    <dbReference type="NCBI Taxonomy" id="576118"/>
    <lineage>
        <taxon>Bacteria</taxon>
        <taxon>Bacillati</taxon>
        <taxon>Bacillota</taxon>
        <taxon>Bacilli</taxon>
        <taxon>Bacillales</taxon>
        <taxon>Salinicoccaceae</taxon>
        <taxon>Lacicoccus</taxon>
    </lineage>
</organism>
<reference evidence="4" key="1">
    <citation type="submission" date="2016-10" db="EMBL/GenBank/DDBJ databases">
        <authorList>
            <person name="Varghese N."/>
            <person name="Submissions S."/>
        </authorList>
    </citation>
    <scope>NUCLEOTIDE SEQUENCE [LARGE SCALE GENOMIC DNA]</scope>
    <source>
        <strain evidence="4">CGMCC 1.8895</strain>
    </source>
</reference>
<gene>
    <name evidence="3" type="ORF">SAMN05216216_10169</name>
</gene>
<dbReference type="SUPFAM" id="SSF51695">
    <property type="entry name" value="PLC-like phosphodiesterases"/>
    <property type="match status" value="1"/>
</dbReference>
<dbReference type="AlphaFoldDB" id="A0A1G9A0E2"/>
<dbReference type="InterPro" id="IPR030395">
    <property type="entry name" value="GP_PDE_dom"/>
</dbReference>
<dbReference type="CDD" id="cd08561">
    <property type="entry name" value="GDPD_cytoplasmic_ScUgpQ2_like"/>
    <property type="match status" value="1"/>
</dbReference>
<dbReference type="InterPro" id="IPR017946">
    <property type="entry name" value="PLC-like_Pdiesterase_TIM-brl"/>
</dbReference>
<keyword evidence="4" id="KW-1185">Reference proteome</keyword>
<feature type="transmembrane region" description="Helical" evidence="1">
    <location>
        <begin position="7"/>
        <end position="25"/>
    </location>
</feature>
<proteinExistence type="predicted"/>
<feature type="domain" description="GP-PDE" evidence="2">
    <location>
        <begin position="46"/>
        <end position="302"/>
    </location>
</feature>
<dbReference type="OrthoDB" id="384721at2"/>
<dbReference type="PROSITE" id="PS51704">
    <property type="entry name" value="GP_PDE"/>
    <property type="match status" value="1"/>
</dbReference>
<dbReference type="Proteomes" id="UP000199008">
    <property type="component" value="Unassembled WGS sequence"/>
</dbReference>
<dbReference type="RefSeq" id="WP_092983615.1">
    <property type="nucleotide sequence ID" value="NZ_FNFY01000001.1"/>
</dbReference>
<dbReference type="STRING" id="576118.SAMN05216216_10169"/>